<evidence type="ECO:0000256" key="1">
    <source>
        <dbReference type="PROSITE-ProRule" id="PRU00168"/>
    </source>
</evidence>
<evidence type="ECO:0000259" key="3">
    <source>
        <dbReference type="PROSITE" id="PS50009"/>
    </source>
</evidence>
<dbReference type="PROSITE" id="PS50009">
    <property type="entry name" value="RASGEF_CAT"/>
    <property type="match status" value="1"/>
</dbReference>
<dbReference type="Gene3D" id="1.10.840.10">
    <property type="entry name" value="Ras guanine-nucleotide exchange factors catalytic domain"/>
    <property type="match status" value="1"/>
</dbReference>
<dbReference type="GO" id="GO:0005085">
    <property type="term" value="F:guanyl-nucleotide exchange factor activity"/>
    <property type="evidence" value="ECO:0007669"/>
    <property type="project" value="UniProtKB-KW"/>
</dbReference>
<gene>
    <name evidence="4" type="ORF">RFI_33524</name>
</gene>
<reference evidence="4 5" key="1">
    <citation type="journal article" date="2013" name="Curr. Biol.">
        <title>The Genome of the Foraminiferan Reticulomyxa filosa.</title>
        <authorList>
            <person name="Glockner G."/>
            <person name="Hulsmann N."/>
            <person name="Schleicher M."/>
            <person name="Noegel A.A."/>
            <person name="Eichinger L."/>
            <person name="Gallinger C."/>
            <person name="Pawlowski J."/>
            <person name="Sierra R."/>
            <person name="Euteneuer U."/>
            <person name="Pillet L."/>
            <person name="Moustafa A."/>
            <person name="Platzer M."/>
            <person name="Groth M."/>
            <person name="Szafranski K."/>
            <person name="Schliwa M."/>
        </authorList>
    </citation>
    <scope>NUCLEOTIDE SEQUENCE [LARGE SCALE GENOMIC DNA]</scope>
</reference>
<dbReference type="GO" id="GO:0007264">
    <property type="term" value="P:small GTPase-mediated signal transduction"/>
    <property type="evidence" value="ECO:0007669"/>
    <property type="project" value="InterPro"/>
</dbReference>
<dbReference type="SUPFAM" id="SSF48366">
    <property type="entry name" value="Ras GEF"/>
    <property type="match status" value="1"/>
</dbReference>
<protein>
    <recommendedName>
        <fullName evidence="3">Ras-GEF domain-containing protein</fullName>
    </recommendedName>
</protein>
<feature type="region of interest" description="Disordered" evidence="2">
    <location>
        <begin position="78"/>
        <end position="134"/>
    </location>
</feature>
<dbReference type="InterPro" id="IPR023578">
    <property type="entry name" value="Ras_GEF_dom_sf"/>
</dbReference>
<comment type="caution">
    <text evidence="4">The sequence shown here is derived from an EMBL/GenBank/DDBJ whole genome shotgun (WGS) entry which is preliminary data.</text>
</comment>
<keyword evidence="5" id="KW-1185">Reference proteome</keyword>
<evidence type="ECO:0000313" key="5">
    <source>
        <dbReference type="Proteomes" id="UP000023152"/>
    </source>
</evidence>
<keyword evidence="1" id="KW-0344">Guanine-nucleotide releasing factor</keyword>
<proteinExistence type="predicted"/>
<evidence type="ECO:0000313" key="4">
    <source>
        <dbReference type="EMBL" id="ETO03878.1"/>
    </source>
</evidence>
<dbReference type="OrthoDB" id="546434at2759"/>
<name>X6LPS5_RETFI</name>
<feature type="non-terminal residue" evidence="4">
    <location>
        <position position="1"/>
    </location>
</feature>
<feature type="domain" description="Ras-GEF" evidence="3">
    <location>
        <begin position="172"/>
        <end position="199"/>
    </location>
</feature>
<dbReference type="Proteomes" id="UP000023152">
    <property type="component" value="Unassembled WGS sequence"/>
</dbReference>
<dbReference type="InterPro" id="IPR001895">
    <property type="entry name" value="RASGEF_cat_dom"/>
</dbReference>
<accession>X6LPS5</accession>
<sequence length="199" mass="23402">NPNIERLTFLTTSYDITIYWKYVKKSLDRASRMFVKKDQNDVVTVLLFFFFFLRERGGGKKVHFFQIVVPSFSFPSHKDIEPNDGTDAEKKQQEEKEKEKEQEKKEKEKSGDTARKPQLVDPALKDGRGKGQAHHLSWGGGVIPVEDIRHRWLYLKPYEPSFPPKFVVILLNGDELAQQITLMDFHIFNKIKPREFFRK</sequence>
<dbReference type="AlphaFoldDB" id="X6LPS5"/>
<feature type="non-terminal residue" evidence="4">
    <location>
        <position position="199"/>
    </location>
</feature>
<dbReference type="InterPro" id="IPR036964">
    <property type="entry name" value="RASGEF_cat_dom_sf"/>
</dbReference>
<dbReference type="EMBL" id="ASPP01031509">
    <property type="protein sequence ID" value="ETO03878.1"/>
    <property type="molecule type" value="Genomic_DNA"/>
</dbReference>
<organism evidence="4 5">
    <name type="scientific">Reticulomyxa filosa</name>
    <dbReference type="NCBI Taxonomy" id="46433"/>
    <lineage>
        <taxon>Eukaryota</taxon>
        <taxon>Sar</taxon>
        <taxon>Rhizaria</taxon>
        <taxon>Retaria</taxon>
        <taxon>Foraminifera</taxon>
        <taxon>Monothalamids</taxon>
        <taxon>Reticulomyxidae</taxon>
        <taxon>Reticulomyxa</taxon>
    </lineage>
</organism>
<evidence type="ECO:0000256" key="2">
    <source>
        <dbReference type="SAM" id="MobiDB-lite"/>
    </source>
</evidence>
<feature type="compositionally biased region" description="Basic and acidic residues" evidence="2">
    <location>
        <begin position="78"/>
        <end position="115"/>
    </location>
</feature>